<proteinExistence type="inferred from homology"/>
<dbReference type="SUPFAM" id="SSF75620">
    <property type="entry name" value="Release factor"/>
    <property type="match status" value="1"/>
</dbReference>
<organism evidence="5 6">
    <name type="scientific">Candidatus Stercoripulliclostridium pullicola</name>
    <dbReference type="NCBI Taxonomy" id="2840953"/>
    <lineage>
        <taxon>Bacteria</taxon>
        <taxon>Bacillati</taxon>
        <taxon>Bacillota</taxon>
        <taxon>Clostridia</taxon>
        <taxon>Eubacteriales</taxon>
        <taxon>Candidatus Stercoripulliclostridium</taxon>
    </lineage>
</organism>
<evidence type="ECO:0000256" key="1">
    <source>
        <dbReference type="ARBA" id="ARBA00010835"/>
    </source>
</evidence>
<reference evidence="5" key="1">
    <citation type="submission" date="2020-10" db="EMBL/GenBank/DDBJ databases">
        <authorList>
            <person name="Gilroy R."/>
        </authorList>
    </citation>
    <scope>NUCLEOTIDE SEQUENCE</scope>
    <source>
        <strain evidence="5">517</strain>
    </source>
</reference>
<keyword evidence="3" id="KW-0648">Protein biosynthesis</keyword>
<evidence type="ECO:0000313" key="5">
    <source>
        <dbReference type="EMBL" id="MBO8424318.1"/>
    </source>
</evidence>
<dbReference type="PANTHER" id="PTHR43804:SF7">
    <property type="entry name" value="LD18447P"/>
    <property type="match status" value="1"/>
</dbReference>
<feature type="domain" description="Prokaryotic-type class I peptide chain release factors" evidence="4">
    <location>
        <begin position="120"/>
        <end position="136"/>
    </location>
</feature>
<evidence type="ECO:0000259" key="4">
    <source>
        <dbReference type="PROSITE" id="PS00745"/>
    </source>
</evidence>
<name>A0A940IDH2_9FIRM</name>
<dbReference type="InterPro" id="IPR045853">
    <property type="entry name" value="Pep_chain_release_fac_I_sf"/>
</dbReference>
<dbReference type="GO" id="GO:0005737">
    <property type="term" value="C:cytoplasm"/>
    <property type="evidence" value="ECO:0007669"/>
    <property type="project" value="UniProtKB-ARBA"/>
</dbReference>
<keyword evidence="2" id="KW-0488">Methylation</keyword>
<reference evidence="5" key="2">
    <citation type="journal article" date="2021" name="PeerJ">
        <title>Extensive microbial diversity within the chicken gut microbiome revealed by metagenomics and culture.</title>
        <authorList>
            <person name="Gilroy R."/>
            <person name="Ravi A."/>
            <person name="Getino M."/>
            <person name="Pursley I."/>
            <person name="Horton D.L."/>
            <person name="Alikhan N.F."/>
            <person name="Baker D."/>
            <person name="Gharbi K."/>
            <person name="Hall N."/>
            <person name="Watson M."/>
            <person name="Adriaenssens E.M."/>
            <person name="Foster-Nyarko E."/>
            <person name="Jarju S."/>
            <person name="Secka A."/>
            <person name="Antonio M."/>
            <person name="Oren A."/>
            <person name="Chaudhuri R.R."/>
            <person name="La Ragione R."/>
            <person name="Hildebrand F."/>
            <person name="Pallen M.J."/>
        </authorList>
    </citation>
    <scope>NUCLEOTIDE SEQUENCE</scope>
    <source>
        <strain evidence="5">517</strain>
    </source>
</reference>
<dbReference type="Proteomes" id="UP000727857">
    <property type="component" value="Unassembled WGS sequence"/>
</dbReference>
<dbReference type="EMBL" id="JADINF010000121">
    <property type="protein sequence ID" value="MBO8424318.1"/>
    <property type="molecule type" value="Genomic_DNA"/>
</dbReference>
<dbReference type="Gene3D" id="3.30.70.1660">
    <property type="match status" value="1"/>
</dbReference>
<evidence type="ECO:0000313" key="6">
    <source>
        <dbReference type="Proteomes" id="UP000727857"/>
    </source>
</evidence>
<dbReference type="InterPro" id="IPR005139">
    <property type="entry name" value="PCRF"/>
</dbReference>
<gene>
    <name evidence="5" type="ORF">IAB16_04815</name>
</gene>
<dbReference type="GO" id="GO:0003747">
    <property type="term" value="F:translation release factor activity"/>
    <property type="evidence" value="ECO:0007669"/>
    <property type="project" value="InterPro"/>
</dbReference>
<dbReference type="Pfam" id="PF00472">
    <property type="entry name" value="RF-1"/>
    <property type="match status" value="1"/>
</dbReference>
<sequence>LSSLPSCGARSAVIVEIRASGAPSGEFASALYAYYSEFAREKGFALRTLSSARYESGGYKEITLRVEGEGACEYLCRESGVQRAEYPGGVSRTLVTAAYPARDERIYEPREEEIRIELFHSGGAGGQNVNKVETAVRARHLPTGIFVVCQDERSQSANRNRAVSELTARVRAYYHGLQEDIFREGKEKALLSRDRIRVYDYARKELRDSRLPAPLPFRNGLSAALAEALALLRLAN</sequence>
<comment type="similarity">
    <text evidence="1">Belongs to the prokaryotic/mitochondrial release factor family.</text>
</comment>
<accession>A0A940IDH2</accession>
<protein>
    <submittedName>
        <fullName evidence="5">PCRF domain-containing protein</fullName>
    </submittedName>
</protein>
<dbReference type="InterPro" id="IPR000352">
    <property type="entry name" value="Pep_chain_release_fac_I"/>
</dbReference>
<evidence type="ECO:0000256" key="2">
    <source>
        <dbReference type="ARBA" id="ARBA00022481"/>
    </source>
</evidence>
<comment type="caution">
    <text evidence="5">The sequence shown here is derived from an EMBL/GenBank/DDBJ whole genome shotgun (WGS) entry which is preliminary data.</text>
</comment>
<dbReference type="PROSITE" id="PS00745">
    <property type="entry name" value="RF_PROK_I"/>
    <property type="match status" value="1"/>
</dbReference>
<evidence type="ECO:0000256" key="3">
    <source>
        <dbReference type="ARBA" id="ARBA00022917"/>
    </source>
</evidence>
<dbReference type="AlphaFoldDB" id="A0A940IDH2"/>
<feature type="non-terminal residue" evidence="5">
    <location>
        <position position="1"/>
    </location>
</feature>
<dbReference type="InterPro" id="IPR050057">
    <property type="entry name" value="Prokaryotic/Mito_RF"/>
</dbReference>
<dbReference type="PANTHER" id="PTHR43804">
    <property type="entry name" value="LD18447P"/>
    <property type="match status" value="1"/>
</dbReference>
<dbReference type="Pfam" id="PF03462">
    <property type="entry name" value="PCRF"/>
    <property type="match status" value="1"/>
</dbReference>
<dbReference type="Gene3D" id="3.30.160.20">
    <property type="match status" value="1"/>
</dbReference>